<evidence type="ECO:0000313" key="2">
    <source>
        <dbReference type="EMBL" id="KAK0587104.1"/>
    </source>
</evidence>
<accession>A0AA39S8B4</accession>
<protein>
    <submittedName>
        <fullName evidence="2">Uncharacterized protein</fullName>
    </submittedName>
</protein>
<feature type="compositionally biased region" description="Polar residues" evidence="1">
    <location>
        <begin position="253"/>
        <end position="264"/>
    </location>
</feature>
<feature type="compositionally biased region" description="Polar residues" evidence="1">
    <location>
        <begin position="102"/>
        <end position="112"/>
    </location>
</feature>
<evidence type="ECO:0000256" key="1">
    <source>
        <dbReference type="SAM" id="MobiDB-lite"/>
    </source>
</evidence>
<reference evidence="2" key="1">
    <citation type="journal article" date="2022" name="Plant J.">
        <title>Strategies of tolerance reflected in two North American maple genomes.</title>
        <authorList>
            <person name="McEvoy S.L."/>
            <person name="Sezen U.U."/>
            <person name="Trouern-Trend A."/>
            <person name="McMahon S.M."/>
            <person name="Schaberg P.G."/>
            <person name="Yang J."/>
            <person name="Wegrzyn J.L."/>
            <person name="Swenson N.G."/>
        </authorList>
    </citation>
    <scope>NUCLEOTIDE SEQUENCE</scope>
    <source>
        <strain evidence="2">NS2018</strain>
    </source>
</reference>
<sequence length="276" mass="30549">MYNHRITASFVSSPDDPLSKKKLFYDTDFQTHKSTVLTLSPPSTIANLYSAIASLIKESDSKTVSLIKESEERQLSCFRAELNKIREEIKVGDTLGKKSTKENSGTSNQKNDNVSEEDRDGELLFKQGEKNDVQADATCNVTAMEESVGQDEAASKSDGVASKIDFEKHSSDPRADAPAVSKMVENLGDDPDAEGRDQEPKLNQIIQTLKGLRLQMDANQKANMTEFTNLNHRMDAFQKALVQSGLQFPYMRGQTNGSENTPQQADHETTLPLSEP</sequence>
<reference evidence="2" key="2">
    <citation type="submission" date="2023-06" db="EMBL/GenBank/DDBJ databases">
        <authorList>
            <person name="Swenson N.G."/>
            <person name="Wegrzyn J.L."/>
            <person name="Mcevoy S.L."/>
        </authorList>
    </citation>
    <scope>NUCLEOTIDE SEQUENCE</scope>
    <source>
        <strain evidence="2">NS2018</strain>
        <tissue evidence="2">Leaf</tissue>
    </source>
</reference>
<feature type="region of interest" description="Disordered" evidence="1">
    <location>
        <begin position="95"/>
        <end position="118"/>
    </location>
</feature>
<feature type="region of interest" description="Disordered" evidence="1">
    <location>
        <begin position="251"/>
        <end position="276"/>
    </location>
</feature>
<proteinExistence type="predicted"/>
<gene>
    <name evidence="2" type="ORF">LWI29_017336</name>
</gene>
<organism evidence="2 3">
    <name type="scientific">Acer saccharum</name>
    <name type="common">Sugar maple</name>
    <dbReference type="NCBI Taxonomy" id="4024"/>
    <lineage>
        <taxon>Eukaryota</taxon>
        <taxon>Viridiplantae</taxon>
        <taxon>Streptophyta</taxon>
        <taxon>Embryophyta</taxon>
        <taxon>Tracheophyta</taxon>
        <taxon>Spermatophyta</taxon>
        <taxon>Magnoliopsida</taxon>
        <taxon>eudicotyledons</taxon>
        <taxon>Gunneridae</taxon>
        <taxon>Pentapetalae</taxon>
        <taxon>rosids</taxon>
        <taxon>malvids</taxon>
        <taxon>Sapindales</taxon>
        <taxon>Sapindaceae</taxon>
        <taxon>Hippocastanoideae</taxon>
        <taxon>Acereae</taxon>
        <taxon>Acer</taxon>
    </lineage>
</organism>
<comment type="caution">
    <text evidence="2">The sequence shown here is derived from an EMBL/GenBank/DDBJ whole genome shotgun (WGS) entry which is preliminary data.</text>
</comment>
<name>A0AA39S8B4_ACESA</name>
<dbReference type="Proteomes" id="UP001168877">
    <property type="component" value="Unassembled WGS sequence"/>
</dbReference>
<evidence type="ECO:0000313" key="3">
    <source>
        <dbReference type="Proteomes" id="UP001168877"/>
    </source>
</evidence>
<keyword evidence="3" id="KW-1185">Reference proteome</keyword>
<dbReference type="AlphaFoldDB" id="A0AA39S8B4"/>
<dbReference type="EMBL" id="JAUESC010000382">
    <property type="protein sequence ID" value="KAK0587104.1"/>
    <property type="molecule type" value="Genomic_DNA"/>
</dbReference>